<evidence type="ECO:0000313" key="2">
    <source>
        <dbReference type="Proteomes" id="UP001206821"/>
    </source>
</evidence>
<name>A0ABT2KZP2_9BACL</name>
<comment type="caution">
    <text evidence="1">The sequence shown here is derived from an EMBL/GenBank/DDBJ whole genome shotgun (WGS) entry which is preliminary data.</text>
</comment>
<sequence>MLVLPALAFAIYVWPNDAESEPESTQTESVQTTDRPYTIKESRAVEEDETVRYEYDVVVHGQPDVETLQAISHDVIDEVKHRDTFQAALIQYYDHEAYIGTDSPLGQAVFGPGGDWGLAGTVAPGDYEEMTFGWQLREKEWDSQLSEEEVRVWRAWNDVYETKASNHPDIRSRVTRTISTKYGIDPEDVQQIVLKQNVWAAL</sequence>
<reference evidence="1 2" key="1">
    <citation type="submission" date="2022-07" db="EMBL/GenBank/DDBJ databases">
        <title>Genomic and pangenome structural analysis of the polyextremophile Exiguobacterium.</title>
        <authorList>
            <person name="Shen L."/>
        </authorList>
    </citation>
    <scope>NUCLEOTIDE SEQUENCE [LARGE SCALE GENOMIC DNA]</scope>
    <source>
        <strain evidence="1 2">12_1</strain>
    </source>
</reference>
<dbReference type="RefSeq" id="WP_245175515.1">
    <property type="nucleotide sequence ID" value="NZ_JANIEK010000027.1"/>
</dbReference>
<gene>
    <name evidence="1" type="ORF">NQG31_08025</name>
</gene>
<proteinExistence type="predicted"/>
<dbReference type="EMBL" id="JANIEK010000027">
    <property type="protein sequence ID" value="MCT4795489.1"/>
    <property type="molecule type" value="Genomic_DNA"/>
</dbReference>
<dbReference type="Proteomes" id="UP001206821">
    <property type="component" value="Unassembled WGS sequence"/>
</dbReference>
<protein>
    <submittedName>
        <fullName evidence="1">Uncharacterized protein</fullName>
    </submittedName>
</protein>
<accession>A0ABT2KZP2</accession>
<keyword evidence="2" id="KW-1185">Reference proteome</keyword>
<evidence type="ECO:0000313" key="1">
    <source>
        <dbReference type="EMBL" id="MCT4795489.1"/>
    </source>
</evidence>
<organism evidence="1 2">
    <name type="scientific">Exiguobacterium alkaliphilum</name>
    <dbReference type="NCBI Taxonomy" id="1428684"/>
    <lineage>
        <taxon>Bacteria</taxon>
        <taxon>Bacillati</taxon>
        <taxon>Bacillota</taxon>
        <taxon>Bacilli</taxon>
        <taxon>Bacillales</taxon>
        <taxon>Bacillales Family XII. Incertae Sedis</taxon>
        <taxon>Exiguobacterium</taxon>
    </lineage>
</organism>